<evidence type="ECO:0000256" key="1">
    <source>
        <dbReference type="ARBA" id="ARBA00023125"/>
    </source>
</evidence>
<feature type="compositionally biased region" description="Low complexity" evidence="2">
    <location>
        <begin position="166"/>
        <end position="178"/>
    </location>
</feature>
<accession>A0ABQ3PSI1</accession>
<dbReference type="Proteomes" id="UP001052739">
    <property type="component" value="Unassembled WGS sequence"/>
</dbReference>
<evidence type="ECO:0000313" key="4">
    <source>
        <dbReference type="Proteomes" id="UP001052739"/>
    </source>
</evidence>
<keyword evidence="4" id="KW-1185">Reference proteome</keyword>
<gene>
    <name evidence="3" type="ORF">Shyd_93570</name>
</gene>
<protein>
    <submittedName>
        <fullName evidence="3">Uncharacterized protein</fullName>
    </submittedName>
</protein>
<reference evidence="3" key="1">
    <citation type="submission" date="2024-05" db="EMBL/GenBank/DDBJ databases">
        <title>Whole genome shotgun sequence of Streptomyces hydrogenans NBRC 13475.</title>
        <authorList>
            <person name="Komaki H."/>
            <person name="Tamura T."/>
        </authorList>
    </citation>
    <scope>NUCLEOTIDE SEQUENCE</scope>
    <source>
        <strain evidence="3">NBRC 13475</strain>
    </source>
</reference>
<dbReference type="Gene3D" id="1.10.150.130">
    <property type="match status" value="1"/>
</dbReference>
<sequence length="262" mass="27289">MVTAVSEAIASDDFPPLASALLVAAAERQVLIERWAERHGVDAARRLAEAEDLADAVAAEITPDNTTDTYDKSWRVWQRFCTVERLPELEGSRGSLVAFVAWMLREGQQNGKGYAPSSASTHLAATVVGLRQRGVAVSGYAQAEARADLEGLAMNSSRPGSGVAGARPSAPTSTACTPSPAPAPTPSPARGTRPWSSPASATPPAPRTRPDSSPATSRCTRTASWSTSSLARPSTPCAPHGCRTTRIPRSARSAPGPPTAPA</sequence>
<dbReference type="EMBL" id="BNDW01000118">
    <property type="protein sequence ID" value="GHI27986.1"/>
    <property type="molecule type" value="Genomic_DNA"/>
</dbReference>
<keyword evidence="1" id="KW-0238">DNA-binding</keyword>
<dbReference type="SUPFAM" id="SSF47823">
    <property type="entry name" value="lambda integrase-like, N-terminal domain"/>
    <property type="match status" value="1"/>
</dbReference>
<name>A0ABQ3PSI1_9ACTN</name>
<dbReference type="InterPro" id="IPR010998">
    <property type="entry name" value="Integrase_recombinase_N"/>
</dbReference>
<organism evidence="3 4">
    <name type="scientific">Streptomyces hydrogenans</name>
    <dbReference type="NCBI Taxonomy" id="1873719"/>
    <lineage>
        <taxon>Bacteria</taxon>
        <taxon>Bacillati</taxon>
        <taxon>Actinomycetota</taxon>
        <taxon>Actinomycetes</taxon>
        <taxon>Kitasatosporales</taxon>
        <taxon>Streptomycetaceae</taxon>
        <taxon>Streptomyces</taxon>
    </lineage>
</organism>
<evidence type="ECO:0000256" key="2">
    <source>
        <dbReference type="SAM" id="MobiDB-lite"/>
    </source>
</evidence>
<feature type="region of interest" description="Disordered" evidence="2">
    <location>
        <begin position="153"/>
        <end position="262"/>
    </location>
</feature>
<evidence type="ECO:0000313" key="3">
    <source>
        <dbReference type="EMBL" id="GHI27986.1"/>
    </source>
</evidence>
<proteinExistence type="predicted"/>
<comment type="caution">
    <text evidence="3">The sequence shown here is derived from an EMBL/GenBank/DDBJ whole genome shotgun (WGS) entry which is preliminary data.</text>
</comment>
<feature type="compositionally biased region" description="Low complexity" evidence="2">
    <location>
        <begin position="188"/>
        <end position="200"/>
    </location>
</feature>
<feature type="compositionally biased region" description="Polar residues" evidence="2">
    <location>
        <begin position="216"/>
        <end position="232"/>
    </location>
</feature>